<name>W2YIJ7_PHYNI</name>
<proteinExistence type="predicted"/>
<reference evidence="1 2" key="1">
    <citation type="submission" date="2013-11" db="EMBL/GenBank/DDBJ databases">
        <title>The Genome Sequence of Phytophthora parasitica P10297.</title>
        <authorList>
            <consortium name="The Broad Institute Genomics Platform"/>
            <person name="Russ C."/>
            <person name="Tyler B."/>
            <person name="Panabieres F."/>
            <person name="Shan W."/>
            <person name="Tripathy S."/>
            <person name="Grunwald N."/>
            <person name="Machado M."/>
            <person name="Johnson C.S."/>
            <person name="Walker B."/>
            <person name="Young S.K."/>
            <person name="Zeng Q."/>
            <person name="Gargeya S."/>
            <person name="Fitzgerald M."/>
            <person name="Haas B."/>
            <person name="Abouelleil A."/>
            <person name="Allen A.W."/>
            <person name="Alvarado L."/>
            <person name="Arachchi H.M."/>
            <person name="Berlin A.M."/>
            <person name="Chapman S.B."/>
            <person name="Gainer-Dewar J."/>
            <person name="Goldberg J."/>
            <person name="Griggs A."/>
            <person name="Gujja S."/>
            <person name="Hansen M."/>
            <person name="Howarth C."/>
            <person name="Imamovic A."/>
            <person name="Ireland A."/>
            <person name="Larimer J."/>
            <person name="McCowan C."/>
            <person name="Murphy C."/>
            <person name="Pearson M."/>
            <person name="Poon T.W."/>
            <person name="Priest M."/>
            <person name="Roberts A."/>
            <person name="Saif S."/>
            <person name="Shea T."/>
            <person name="Sisk P."/>
            <person name="Sykes S."/>
            <person name="Wortman J."/>
            <person name="Nusbaum C."/>
            <person name="Birren B."/>
        </authorList>
    </citation>
    <scope>NUCLEOTIDE SEQUENCE [LARGE SCALE GENOMIC DNA]</scope>
    <source>
        <strain evidence="1 2">P10297</strain>
    </source>
</reference>
<dbReference type="EMBL" id="ANIY01003585">
    <property type="protein sequence ID" value="ETP34731.1"/>
    <property type="molecule type" value="Genomic_DNA"/>
</dbReference>
<evidence type="ECO:0000313" key="1">
    <source>
        <dbReference type="EMBL" id="ETP34731.1"/>
    </source>
</evidence>
<dbReference type="AlphaFoldDB" id="W2YIJ7"/>
<gene>
    <name evidence="1" type="ORF">F442_16958</name>
</gene>
<comment type="caution">
    <text evidence="1">The sequence shown here is derived from an EMBL/GenBank/DDBJ whole genome shotgun (WGS) entry which is preliminary data.</text>
</comment>
<dbReference type="Proteomes" id="UP000018948">
    <property type="component" value="Unassembled WGS sequence"/>
</dbReference>
<sequence length="60" mass="7042">MDQLYPMQVGSAARCQDLYWMTPQVHQYRDPPSFTFTLRSYEHTGIHTCNVCLALFDVEE</sequence>
<protein>
    <submittedName>
        <fullName evidence="1">Uncharacterized protein</fullName>
    </submittedName>
</protein>
<organism evidence="1 2">
    <name type="scientific">Phytophthora nicotianae P10297</name>
    <dbReference type="NCBI Taxonomy" id="1317064"/>
    <lineage>
        <taxon>Eukaryota</taxon>
        <taxon>Sar</taxon>
        <taxon>Stramenopiles</taxon>
        <taxon>Oomycota</taxon>
        <taxon>Peronosporomycetes</taxon>
        <taxon>Peronosporales</taxon>
        <taxon>Peronosporaceae</taxon>
        <taxon>Phytophthora</taxon>
    </lineage>
</organism>
<evidence type="ECO:0000313" key="2">
    <source>
        <dbReference type="Proteomes" id="UP000018948"/>
    </source>
</evidence>
<accession>W2YIJ7</accession>